<keyword evidence="2" id="KW-0812">Transmembrane</keyword>
<dbReference type="Proteomes" id="UP000002522">
    <property type="component" value="Chromosome"/>
</dbReference>
<dbReference type="PANTHER" id="PTHR30570:SF1">
    <property type="entry name" value="PHOSPHATE-BINDING PROTEIN PSTS"/>
    <property type="match status" value="1"/>
</dbReference>
<dbReference type="AlphaFoldDB" id="Q8EUI9"/>
<dbReference type="eggNOG" id="COG0226">
    <property type="taxonomic scope" value="Bacteria"/>
</dbReference>
<evidence type="ECO:0000256" key="1">
    <source>
        <dbReference type="ARBA" id="ARBA00022729"/>
    </source>
</evidence>
<dbReference type="PANTHER" id="PTHR30570">
    <property type="entry name" value="PERIPLASMIC PHOSPHATE BINDING COMPONENT OF PHOSPHATE ABC TRANSPORTER"/>
    <property type="match status" value="1"/>
</dbReference>
<dbReference type="EMBL" id="BA000026">
    <property type="protein sequence ID" value="BAC44724.1"/>
    <property type="molecule type" value="Genomic_DNA"/>
</dbReference>
<dbReference type="RefSeq" id="WP_011077753.1">
    <property type="nucleotide sequence ID" value="NC_004432.1"/>
</dbReference>
<dbReference type="Gene3D" id="3.40.190.10">
    <property type="entry name" value="Periplasmic binding protein-like II"/>
    <property type="match status" value="1"/>
</dbReference>
<evidence type="ECO:0000313" key="5">
    <source>
        <dbReference type="Proteomes" id="UP000002522"/>
    </source>
</evidence>
<feature type="domain" description="PBP" evidence="3">
    <location>
        <begin position="33"/>
        <end position="311"/>
    </location>
</feature>
<dbReference type="KEGG" id="mpe:MYPE9370"/>
<dbReference type="InterPro" id="IPR024370">
    <property type="entry name" value="PBP_domain"/>
</dbReference>
<evidence type="ECO:0000313" key="4">
    <source>
        <dbReference type="EMBL" id="BAC44724.1"/>
    </source>
</evidence>
<gene>
    <name evidence="4" type="ordered locus">MYPE9370</name>
</gene>
<accession>Q8EUI9</accession>
<name>Q8EUI9_MALP2</name>
<keyword evidence="2" id="KW-0472">Membrane</keyword>
<protein>
    <submittedName>
        <fullName evidence="4">Predicted phosphate binding protein PstS</fullName>
    </submittedName>
</protein>
<dbReference type="SUPFAM" id="SSF53850">
    <property type="entry name" value="Periplasmic binding protein-like II"/>
    <property type="match status" value="1"/>
</dbReference>
<keyword evidence="5" id="KW-1185">Reference proteome</keyword>
<dbReference type="STRING" id="272633.gene:10732058"/>
<dbReference type="InterPro" id="IPR050811">
    <property type="entry name" value="Phosphate_ABC_transporter"/>
</dbReference>
<feature type="transmembrane region" description="Helical" evidence="2">
    <location>
        <begin position="7"/>
        <end position="26"/>
    </location>
</feature>
<dbReference type="Pfam" id="PF12849">
    <property type="entry name" value="PBP_like_2"/>
    <property type="match status" value="1"/>
</dbReference>
<evidence type="ECO:0000259" key="3">
    <source>
        <dbReference type="Pfam" id="PF12849"/>
    </source>
</evidence>
<organism evidence="4 5">
    <name type="scientific">Malacoplasma penetrans (strain HF-2)</name>
    <name type="common">Mycoplasma penetrans</name>
    <dbReference type="NCBI Taxonomy" id="272633"/>
    <lineage>
        <taxon>Bacteria</taxon>
        <taxon>Bacillati</taxon>
        <taxon>Mycoplasmatota</taxon>
        <taxon>Mycoplasmoidales</taxon>
        <taxon>Mycoplasmoidaceae</taxon>
        <taxon>Malacoplasma</taxon>
    </lineage>
</organism>
<keyword evidence="2" id="KW-1133">Transmembrane helix</keyword>
<keyword evidence="1" id="KW-0732">Signal</keyword>
<proteinExistence type="predicted"/>
<sequence>MGKYLKIITSTVAIAVPVATITYFSVPWNPRNILTLVGSSSLQPLMTSLSNAYTNSDLIVQGGGSGFGIQSVAKGTADIGLASKDPYSSVRKATIQSNDYTKEDWTNKNLKTFTVAFDSIAIVYKTSDKSDQLKIDSSMMQNYIYPMFAGTKTVKIKDLIPSSTDESVFVPYGRTGGADASGTATSFLTQYQNYKPDTNSVEYEILNSGAYRGNVRSTNESNVEAWNKIHDENLNGGIIYLSLSFVLENYKTITDSGYSVATVNGQNPYTAYSTNNNSLNSDFLSSYNWFSLYNIIVPLNDVQKIRDFMEWLYFGQESQNIINGLALVSASSNNSYLQSMLYDNTTSTTIDKNNFISTFWEVKDGKYINSDGNIASKNNWDSNGAFGIPNSAIKKSQQTG</sequence>
<dbReference type="InParanoid" id="Q8EUI9"/>
<evidence type="ECO:0000256" key="2">
    <source>
        <dbReference type="SAM" id="Phobius"/>
    </source>
</evidence>
<dbReference type="HOGENOM" id="CLU_679389_0_0_14"/>
<reference evidence="4 5" key="1">
    <citation type="journal article" date="2002" name="Nucleic Acids Res.">
        <title>The complete genomic sequence of Mycoplasma penetrans, an intracellular bacterial pathogen in humans.</title>
        <authorList>
            <person name="Sasaki Y."/>
            <person name="Ishikawa J."/>
            <person name="Yamashita A."/>
            <person name="Oshima K."/>
            <person name="Kenri T."/>
            <person name="Furuya K."/>
            <person name="Yoshino C."/>
            <person name="Horino A."/>
            <person name="Shiba T."/>
            <person name="Sasaki T."/>
            <person name="Hattori M."/>
        </authorList>
    </citation>
    <scope>NUCLEOTIDE SEQUENCE [LARGE SCALE GENOMIC DNA]</scope>
    <source>
        <strain evidence="4 5">HF-2</strain>
    </source>
</reference>